<evidence type="ECO:0000313" key="10">
    <source>
        <dbReference type="EMBL" id="KXK26449.1"/>
    </source>
</evidence>
<evidence type="ECO:0000256" key="6">
    <source>
        <dbReference type="ARBA" id="ARBA00022737"/>
    </source>
</evidence>
<dbReference type="AlphaFoldDB" id="A0A136LXS3"/>
<proteinExistence type="predicted"/>
<dbReference type="PANTHER" id="PTHR10937:SF0">
    <property type="entry name" value="GLUTAMINE--FRUCTOSE-6-PHOSPHATE TRANSAMINASE (ISOMERIZING)"/>
    <property type="match status" value="1"/>
</dbReference>
<keyword evidence="4 10" id="KW-0032">Aminotransferase</keyword>
<dbReference type="GO" id="GO:0004360">
    <property type="term" value="F:glutamine-fructose-6-phosphate transaminase (isomerizing) activity"/>
    <property type="evidence" value="ECO:0007669"/>
    <property type="project" value="UniProtKB-EC"/>
</dbReference>
<keyword evidence="6" id="KW-0677">Repeat</keyword>
<name>A0A136LXS3_9BACT</name>
<dbReference type="InterPro" id="IPR046348">
    <property type="entry name" value="SIS_dom_sf"/>
</dbReference>
<dbReference type="GO" id="GO:0097367">
    <property type="term" value="F:carbohydrate derivative binding"/>
    <property type="evidence" value="ECO:0007669"/>
    <property type="project" value="InterPro"/>
</dbReference>
<dbReference type="GO" id="GO:0006487">
    <property type="term" value="P:protein N-linked glycosylation"/>
    <property type="evidence" value="ECO:0007669"/>
    <property type="project" value="TreeGrafter"/>
</dbReference>
<evidence type="ECO:0000259" key="9">
    <source>
        <dbReference type="PROSITE" id="PS51464"/>
    </source>
</evidence>
<keyword evidence="5 10" id="KW-0808">Transferase</keyword>
<dbReference type="Pfam" id="PF01380">
    <property type="entry name" value="SIS"/>
    <property type="match status" value="1"/>
</dbReference>
<dbReference type="EMBL" id="JYNZ01000003">
    <property type="protein sequence ID" value="KXK26449.1"/>
    <property type="molecule type" value="Genomic_DNA"/>
</dbReference>
<dbReference type="STRING" id="1617426.TR69_WS6001000452"/>
<evidence type="ECO:0000259" key="8">
    <source>
        <dbReference type="PROSITE" id="PS51278"/>
    </source>
</evidence>
<dbReference type="PROSITE" id="PS51464">
    <property type="entry name" value="SIS"/>
    <property type="match status" value="1"/>
</dbReference>
<feature type="domain" description="Glutamine amidotransferase type-2" evidence="8">
    <location>
        <begin position="2"/>
        <end position="217"/>
    </location>
</feature>
<dbReference type="PATRIC" id="fig|1617426.3.peg.449"/>
<evidence type="ECO:0000256" key="7">
    <source>
        <dbReference type="ARBA" id="ARBA00022962"/>
    </source>
</evidence>
<dbReference type="SUPFAM" id="SSF53697">
    <property type="entry name" value="SIS domain"/>
    <property type="match status" value="1"/>
</dbReference>
<dbReference type="InterPro" id="IPR001347">
    <property type="entry name" value="SIS_dom"/>
</dbReference>
<dbReference type="CDD" id="cd00714">
    <property type="entry name" value="GFAT"/>
    <property type="match status" value="1"/>
</dbReference>
<dbReference type="EC" id="2.6.1.16" evidence="2"/>
<evidence type="ECO:0000256" key="1">
    <source>
        <dbReference type="ARBA" id="ARBA00001031"/>
    </source>
</evidence>
<evidence type="ECO:0000256" key="4">
    <source>
        <dbReference type="ARBA" id="ARBA00022576"/>
    </source>
</evidence>
<dbReference type="InterPro" id="IPR035466">
    <property type="entry name" value="GlmS/AgaS_SIS"/>
</dbReference>
<dbReference type="Gene3D" id="3.60.20.10">
    <property type="entry name" value="Glutamine Phosphoribosylpyrophosphate, subunit 1, domain 1"/>
    <property type="match status" value="1"/>
</dbReference>
<dbReference type="InterPro" id="IPR029055">
    <property type="entry name" value="Ntn_hydrolases_N"/>
</dbReference>
<protein>
    <recommendedName>
        <fullName evidence="3">Glutamine--fructose-6-phosphate aminotransferase [isomerizing]</fullName>
        <ecNumber evidence="2">2.6.1.16</ecNumber>
    </recommendedName>
</protein>
<organism evidence="10 11">
    <name type="scientific">candidate division WS6 bacterium OLB20</name>
    <dbReference type="NCBI Taxonomy" id="1617426"/>
    <lineage>
        <taxon>Bacteria</taxon>
        <taxon>Candidatus Dojkabacteria</taxon>
    </lineage>
</organism>
<dbReference type="GO" id="GO:0006047">
    <property type="term" value="P:UDP-N-acetylglucosamine metabolic process"/>
    <property type="evidence" value="ECO:0007669"/>
    <property type="project" value="TreeGrafter"/>
</dbReference>
<dbReference type="InterPro" id="IPR047084">
    <property type="entry name" value="GFAT_N"/>
</dbReference>
<evidence type="ECO:0000313" key="11">
    <source>
        <dbReference type="Proteomes" id="UP000070457"/>
    </source>
</evidence>
<accession>A0A136LXS3</accession>
<dbReference type="Pfam" id="PF13522">
    <property type="entry name" value="GATase_6"/>
    <property type="match status" value="1"/>
</dbReference>
<keyword evidence="7" id="KW-0315">Glutamine amidotransferase</keyword>
<dbReference type="PANTHER" id="PTHR10937">
    <property type="entry name" value="GLUCOSAMINE--FRUCTOSE-6-PHOSPHATE AMINOTRANSFERASE, ISOMERIZING"/>
    <property type="match status" value="1"/>
</dbReference>
<dbReference type="Gene3D" id="3.40.50.10490">
    <property type="entry name" value="Glucose-6-phosphate isomerase like protein, domain 1"/>
    <property type="match status" value="1"/>
</dbReference>
<evidence type="ECO:0000256" key="2">
    <source>
        <dbReference type="ARBA" id="ARBA00012916"/>
    </source>
</evidence>
<reference evidence="10 11" key="1">
    <citation type="submission" date="2015-02" db="EMBL/GenBank/DDBJ databases">
        <title>Improved understanding of the partial-nitritation anammox process through 23 genomes representing the majority of the microbial community.</title>
        <authorList>
            <person name="Speth D.R."/>
            <person name="In T Zandt M."/>
            <person name="Guerrero Cruz S."/>
            <person name="Jetten M.S."/>
            <person name="Dutilh B.E."/>
        </authorList>
    </citation>
    <scope>NUCLEOTIDE SEQUENCE [LARGE SCALE GENOMIC DNA]</scope>
    <source>
        <strain evidence="10">OLB20</strain>
    </source>
</reference>
<dbReference type="GO" id="GO:0006002">
    <property type="term" value="P:fructose 6-phosphate metabolic process"/>
    <property type="evidence" value="ECO:0007669"/>
    <property type="project" value="TreeGrafter"/>
</dbReference>
<dbReference type="InterPro" id="IPR017932">
    <property type="entry name" value="GATase_2_dom"/>
</dbReference>
<sequence>MCGIFGYAGSRPAADLIHTGLKRLEYRGYDSWGIALRSQEDILLTKHTGALAAESGLEGSTPTVGIGHTRWATHGGVTDVNAHPHMATDGSFALAQNGIVENYQELKEQLLAGGYSFISETDTEVIVRLIEEERKHADSLAEAVRRAFVKLDGRNTVIVLPLAGDECDLIAVRNGSPLVAGRAADGIFIASDTLSFADQTDEVLLLENNEMIVLAGSEIKVLDARSGNPISRSFETINHEDSTIDKEGYPHFMLKEIHEQQHTIREAMRYSQHELQPFAEACRQARTIYTVGAGTAGYAAGQIAYYLRTIAGLRAFELKAYEIDSFTEGFSADDIIIGVSQSGETADTIEALEFAAQAGVRIASIVNMRGSTIPRMSQWSFFYQVRS</sequence>
<feature type="domain" description="SIS" evidence="9">
    <location>
        <begin position="278"/>
        <end position="387"/>
    </location>
</feature>
<dbReference type="PROSITE" id="PS51278">
    <property type="entry name" value="GATASE_TYPE_2"/>
    <property type="match status" value="1"/>
</dbReference>
<gene>
    <name evidence="10" type="primary">glmS_2</name>
    <name evidence="10" type="ORF">TR69_WS6001000452</name>
</gene>
<evidence type="ECO:0000256" key="5">
    <source>
        <dbReference type="ARBA" id="ARBA00022679"/>
    </source>
</evidence>
<evidence type="ECO:0000256" key="3">
    <source>
        <dbReference type="ARBA" id="ARBA00016090"/>
    </source>
</evidence>
<comment type="catalytic activity">
    <reaction evidence="1">
        <text>D-fructose 6-phosphate + L-glutamine = D-glucosamine 6-phosphate + L-glutamate</text>
        <dbReference type="Rhea" id="RHEA:13237"/>
        <dbReference type="ChEBI" id="CHEBI:29985"/>
        <dbReference type="ChEBI" id="CHEBI:58359"/>
        <dbReference type="ChEBI" id="CHEBI:58725"/>
        <dbReference type="ChEBI" id="CHEBI:61527"/>
        <dbReference type="EC" id="2.6.1.16"/>
    </reaction>
</comment>
<dbReference type="Proteomes" id="UP000070457">
    <property type="component" value="Unassembled WGS sequence"/>
</dbReference>
<dbReference type="SUPFAM" id="SSF56235">
    <property type="entry name" value="N-terminal nucleophile aminohydrolases (Ntn hydrolases)"/>
    <property type="match status" value="1"/>
</dbReference>
<dbReference type="CDD" id="cd05008">
    <property type="entry name" value="SIS_GlmS_GlmD_1"/>
    <property type="match status" value="1"/>
</dbReference>
<comment type="caution">
    <text evidence="10">The sequence shown here is derived from an EMBL/GenBank/DDBJ whole genome shotgun (WGS) entry which is preliminary data.</text>
</comment>